<dbReference type="Pfam" id="PF00501">
    <property type="entry name" value="AMP-binding"/>
    <property type="match status" value="1"/>
</dbReference>
<name>A0A9P6IP40_9FUNG</name>
<feature type="domain" description="AMP-dependent synthetase/ligase" evidence="1">
    <location>
        <begin position="1"/>
        <end position="116"/>
    </location>
</feature>
<feature type="non-terminal residue" evidence="2">
    <location>
        <position position="116"/>
    </location>
</feature>
<dbReference type="OrthoDB" id="329835at2759"/>
<dbReference type="InterPro" id="IPR000873">
    <property type="entry name" value="AMP-dep_synth/lig_dom"/>
</dbReference>
<dbReference type="AlphaFoldDB" id="A0A9P6IP40"/>
<dbReference type="GO" id="GO:0005737">
    <property type="term" value="C:cytoplasm"/>
    <property type="evidence" value="ECO:0007669"/>
    <property type="project" value="TreeGrafter"/>
</dbReference>
<sequence>MIIGVLAILKAGGAYVPLDPAYASERLQDILTDISPSIVIADKSGQKVLGDELLMSVSVVDPNAEDIYSILNSNNNQLANSTSNPQVPGLTSHHLAYVIYTSGSTGKPKGVMVEHQ</sequence>
<dbReference type="PANTHER" id="PTHR45527">
    <property type="entry name" value="NONRIBOSOMAL PEPTIDE SYNTHETASE"/>
    <property type="match status" value="1"/>
</dbReference>
<keyword evidence="3" id="KW-1185">Reference proteome</keyword>
<protein>
    <recommendedName>
        <fullName evidence="1">AMP-dependent synthetase/ligase domain-containing protein</fullName>
    </recommendedName>
</protein>
<dbReference type="SUPFAM" id="SSF56801">
    <property type="entry name" value="Acetyl-CoA synthetase-like"/>
    <property type="match status" value="1"/>
</dbReference>
<evidence type="ECO:0000313" key="2">
    <source>
        <dbReference type="EMBL" id="KAF9942880.1"/>
    </source>
</evidence>
<dbReference type="GO" id="GO:0031177">
    <property type="term" value="F:phosphopantetheine binding"/>
    <property type="evidence" value="ECO:0007669"/>
    <property type="project" value="TreeGrafter"/>
</dbReference>
<proteinExistence type="predicted"/>
<dbReference type="Proteomes" id="UP000749646">
    <property type="component" value="Unassembled WGS sequence"/>
</dbReference>
<evidence type="ECO:0000259" key="1">
    <source>
        <dbReference type="Pfam" id="PF00501"/>
    </source>
</evidence>
<dbReference type="EMBL" id="JAAAHW010009317">
    <property type="protein sequence ID" value="KAF9942880.1"/>
    <property type="molecule type" value="Genomic_DNA"/>
</dbReference>
<dbReference type="Gene3D" id="3.40.50.980">
    <property type="match status" value="1"/>
</dbReference>
<dbReference type="InterPro" id="IPR020845">
    <property type="entry name" value="AMP-binding_CS"/>
</dbReference>
<evidence type="ECO:0000313" key="3">
    <source>
        <dbReference type="Proteomes" id="UP000749646"/>
    </source>
</evidence>
<accession>A0A9P6IP40</accession>
<reference evidence="2" key="1">
    <citation type="journal article" date="2020" name="Fungal Divers.">
        <title>Resolving the Mortierellaceae phylogeny through synthesis of multi-gene phylogenetics and phylogenomics.</title>
        <authorList>
            <person name="Vandepol N."/>
            <person name="Liber J."/>
            <person name="Desiro A."/>
            <person name="Na H."/>
            <person name="Kennedy M."/>
            <person name="Barry K."/>
            <person name="Grigoriev I.V."/>
            <person name="Miller A.N."/>
            <person name="O'Donnell K."/>
            <person name="Stajich J.E."/>
            <person name="Bonito G."/>
        </authorList>
    </citation>
    <scope>NUCLEOTIDE SEQUENCE</scope>
    <source>
        <strain evidence="2">MES-2147</strain>
    </source>
</reference>
<dbReference type="PANTHER" id="PTHR45527:SF1">
    <property type="entry name" value="FATTY ACID SYNTHASE"/>
    <property type="match status" value="1"/>
</dbReference>
<dbReference type="PROSITE" id="PS00455">
    <property type="entry name" value="AMP_BINDING"/>
    <property type="match status" value="1"/>
</dbReference>
<dbReference type="InterPro" id="IPR020459">
    <property type="entry name" value="AMP-binding"/>
</dbReference>
<organism evidence="2 3">
    <name type="scientific">Modicella reniformis</name>
    <dbReference type="NCBI Taxonomy" id="1440133"/>
    <lineage>
        <taxon>Eukaryota</taxon>
        <taxon>Fungi</taxon>
        <taxon>Fungi incertae sedis</taxon>
        <taxon>Mucoromycota</taxon>
        <taxon>Mortierellomycotina</taxon>
        <taxon>Mortierellomycetes</taxon>
        <taxon>Mortierellales</taxon>
        <taxon>Mortierellaceae</taxon>
        <taxon>Modicella</taxon>
    </lineage>
</organism>
<gene>
    <name evidence="2" type="ORF">BGZ65_001219</name>
</gene>
<dbReference type="PRINTS" id="PR00154">
    <property type="entry name" value="AMPBINDING"/>
</dbReference>
<comment type="caution">
    <text evidence="2">The sequence shown here is derived from an EMBL/GenBank/DDBJ whole genome shotgun (WGS) entry which is preliminary data.</text>
</comment>
<dbReference type="GO" id="GO:0043041">
    <property type="term" value="P:amino acid activation for nonribosomal peptide biosynthetic process"/>
    <property type="evidence" value="ECO:0007669"/>
    <property type="project" value="TreeGrafter"/>
</dbReference>
<dbReference type="GO" id="GO:0044550">
    <property type="term" value="P:secondary metabolite biosynthetic process"/>
    <property type="evidence" value="ECO:0007669"/>
    <property type="project" value="TreeGrafter"/>
</dbReference>